<protein>
    <submittedName>
        <fullName evidence="2">SOS-response transcriptional repressor LexA</fullName>
    </submittedName>
</protein>
<sequence>MKRYTTLIGAAMLGLFSAATFAVTGSQPSEPMMLEAGVSDNQLISQVPKRYSLQVQQATTLQLSSEHLASDSSENVRIQGRLYDDAGNLIAQATDPRGHFLITERVSPGTYILEVSGDAMGSPNEVSNRYNLHVNFK</sequence>
<accession>A0A7W5G4D7</accession>
<evidence type="ECO:0000313" key="2">
    <source>
        <dbReference type="EMBL" id="MBB3140298.1"/>
    </source>
</evidence>
<gene>
    <name evidence="2" type="ORF">FHR96_001160</name>
</gene>
<reference evidence="2 3" key="1">
    <citation type="submission" date="2020-08" db="EMBL/GenBank/DDBJ databases">
        <title>Genomic Encyclopedia of Type Strains, Phase III (KMG-III): the genomes of soil and plant-associated and newly described type strains.</title>
        <authorList>
            <person name="Whitman W."/>
        </authorList>
    </citation>
    <scope>NUCLEOTIDE SEQUENCE [LARGE SCALE GENOMIC DNA]</scope>
    <source>
        <strain evidence="2 3">CECT 5995</strain>
    </source>
</reference>
<feature type="signal peptide" evidence="1">
    <location>
        <begin position="1"/>
        <end position="22"/>
    </location>
</feature>
<proteinExistence type="predicted"/>
<dbReference type="EMBL" id="JACHXM010000004">
    <property type="protein sequence ID" value="MBB3140298.1"/>
    <property type="molecule type" value="Genomic_DNA"/>
</dbReference>
<dbReference type="Gene3D" id="2.60.120.380">
    <property type="match status" value="1"/>
</dbReference>
<keyword evidence="3" id="KW-1185">Reference proteome</keyword>
<dbReference type="Proteomes" id="UP000525987">
    <property type="component" value="Unassembled WGS sequence"/>
</dbReference>
<organism evidence="2 3">
    <name type="scientific">Halomonas organivorans</name>
    <dbReference type="NCBI Taxonomy" id="257772"/>
    <lineage>
        <taxon>Bacteria</taxon>
        <taxon>Pseudomonadati</taxon>
        <taxon>Pseudomonadota</taxon>
        <taxon>Gammaproteobacteria</taxon>
        <taxon>Oceanospirillales</taxon>
        <taxon>Halomonadaceae</taxon>
        <taxon>Halomonas</taxon>
    </lineage>
</organism>
<keyword evidence="1" id="KW-0732">Signal</keyword>
<evidence type="ECO:0000256" key="1">
    <source>
        <dbReference type="SAM" id="SignalP"/>
    </source>
</evidence>
<name>A0A7W5G4D7_9GAMM</name>
<evidence type="ECO:0000313" key="3">
    <source>
        <dbReference type="Proteomes" id="UP000525987"/>
    </source>
</evidence>
<comment type="caution">
    <text evidence="2">The sequence shown here is derived from an EMBL/GenBank/DDBJ whole genome shotgun (WGS) entry which is preliminary data.</text>
</comment>
<dbReference type="AlphaFoldDB" id="A0A7W5G4D7"/>
<dbReference type="RefSeq" id="WP_183386704.1">
    <property type="nucleotide sequence ID" value="NZ_JACHXM010000004.1"/>
</dbReference>
<feature type="chain" id="PRO_5030770226" evidence="1">
    <location>
        <begin position="23"/>
        <end position="137"/>
    </location>
</feature>